<dbReference type="EMBL" id="CACRTG010000021">
    <property type="protein sequence ID" value="VYT22209.1"/>
    <property type="molecule type" value="Genomic_DNA"/>
</dbReference>
<feature type="transmembrane region" description="Helical" evidence="1">
    <location>
        <begin position="107"/>
        <end position="127"/>
    </location>
</feature>
<feature type="transmembrane region" description="Helical" evidence="1">
    <location>
        <begin position="323"/>
        <end position="346"/>
    </location>
</feature>
<gene>
    <name evidence="2" type="ORF">CNLFYP112_02335</name>
</gene>
<dbReference type="AlphaFoldDB" id="A0A6N2UVV2"/>
<name>A0A6N2UVV2_9FIRM</name>
<keyword evidence="1" id="KW-1133">Transmembrane helix</keyword>
<evidence type="ECO:0008006" key="3">
    <source>
        <dbReference type="Google" id="ProtNLM"/>
    </source>
</evidence>
<keyword evidence="1" id="KW-0472">Membrane</keyword>
<protein>
    <recommendedName>
        <fullName evidence="3">Conjugal transfer protein TrbL</fullName>
    </recommendedName>
</protein>
<feature type="transmembrane region" description="Helical" evidence="1">
    <location>
        <begin position="243"/>
        <end position="260"/>
    </location>
</feature>
<evidence type="ECO:0000313" key="2">
    <source>
        <dbReference type="EMBL" id="VYT22209.1"/>
    </source>
</evidence>
<feature type="transmembrane region" description="Helical" evidence="1">
    <location>
        <begin position="300"/>
        <end position="317"/>
    </location>
</feature>
<sequence length="358" mass="38585">MKENTNKTITRIKRRLPTRLNPAIILLIAASVTLLFPQPVHAAPFWEVGTNLKNMVCEWLLDMSCWGFNLYNDIAMKIGSSDMLSAPFDSLLGVSTYELTKTIHQTAVIPIAESILALFMLVQLVKISQRIDATATLPAVKDIVFLAVVYVLIHWFIVNSLDIMQSIYKIAVDNIIPEIGTAQSNTGFFNGELTTSNIPDSTWDELTIGGCFLTLCASILSVIGGVVAYMVAFIVAYARAWQIYAMAAFSSIPIALLGFDETRQMGIGFLKNFAAAVLAGAVMMFLLVIYPLALSTMTTASGVTGGASILFLISIPAGGTASLASASVLILLEFLAITFLLIIALIKSGAWAKEILGS</sequence>
<accession>A0A6N2UVV2</accession>
<evidence type="ECO:0000256" key="1">
    <source>
        <dbReference type="SAM" id="Phobius"/>
    </source>
</evidence>
<keyword evidence="1" id="KW-0812">Transmembrane</keyword>
<reference evidence="2" key="1">
    <citation type="submission" date="2019-11" db="EMBL/GenBank/DDBJ databases">
        <authorList>
            <person name="Feng L."/>
        </authorList>
    </citation>
    <scope>NUCLEOTIDE SEQUENCE</scope>
    <source>
        <strain evidence="2">CnexileLFYP112</strain>
    </source>
</reference>
<feature type="transmembrane region" description="Helical" evidence="1">
    <location>
        <begin position="206"/>
        <end position="236"/>
    </location>
</feature>
<feature type="transmembrane region" description="Helical" evidence="1">
    <location>
        <begin position="139"/>
        <end position="158"/>
    </location>
</feature>
<proteinExistence type="predicted"/>
<dbReference type="InterPro" id="IPR045798">
    <property type="entry name" value="TrbL_Firmicutes"/>
</dbReference>
<organism evidence="2">
    <name type="scientific">[Clostridium] nexile</name>
    <dbReference type="NCBI Taxonomy" id="29361"/>
    <lineage>
        <taxon>Bacteria</taxon>
        <taxon>Bacillati</taxon>
        <taxon>Bacillota</taxon>
        <taxon>Clostridia</taxon>
        <taxon>Lachnospirales</taxon>
        <taxon>Lachnospiraceae</taxon>
        <taxon>Tyzzerella</taxon>
    </lineage>
</organism>
<dbReference type="Pfam" id="PF19478">
    <property type="entry name" value="TrbL_2"/>
    <property type="match status" value="1"/>
</dbReference>
<feature type="transmembrane region" description="Helical" evidence="1">
    <location>
        <begin position="272"/>
        <end position="293"/>
    </location>
</feature>